<keyword evidence="5" id="KW-0653">Protein transport</keyword>
<accession>A0A5N6MF21</accession>
<evidence type="ECO:0000313" key="9">
    <source>
        <dbReference type="Proteomes" id="UP000326852"/>
    </source>
</evidence>
<comment type="similarity">
    <text evidence="2">Belongs to the FliH family.</text>
</comment>
<dbReference type="GO" id="GO:0005829">
    <property type="term" value="C:cytosol"/>
    <property type="evidence" value="ECO:0007669"/>
    <property type="project" value="TreeGrafter"/>
</dbReference>
<dbReference type="InterPro" id="IPR018035">
    <property type="entry name" value="Flagellar_FliH/T3SS_HrpE"/>
</dbReference>
<dbReference type="GO" id="GO:0015031">
    <property type="term" value="P:protein transport"/>
    <property type="evidence" value="ECO:0007669"/>
    <property type="project" value="UniProtKB-KW"/>
</dbReference>
<dbReference type="Proteomes" id="UP000326852">
    <property type="component" value="Unassembled WGS sequence"/>
</dbReference>
<dbReference type="InterPro" id="IPR051472">
    <property type="entry name" value="T3SS_Stator/FliH"/>
</dbReference>
<evidence type="ECO:0000256" key="2">
    <source>
        <dbReference type="ARBA" id="ARBA00006602"/>
    </source>
</evidence>
<dbReference type="GO" id="GO:0044781">
    <property type="term" value="P:bacterial-type flagellum organization"/>
    <property type="evidence" value="ECO:0007669"/>
    <property type="project" value="UniProtKB-KW"/>
</dbReference>
<evidence type="ECO:0000313" key="8">
    <source>
        <dbReference type="EMBL" id="KAD3456116.1"/>
    </source>
</evidence>
<dbReference type="Pfam" id="PF02108">
    <property type="entry name" value="FliH"/>
    <property type="match status" value="1"/>
</dbReference>
<keyword evidence="9" id="KW-1185">Reference proteome</keyword>
<comment type="function">
    <text evidence="1">Needed for flagellar regrowth and assembly.</text>
</comment>
<gene>
    <name evidence="8" type="ORF">GD627_15630</name>
</gene>
<organism evidence="8 9">
    <name type="scientific">Arthrobacter yangruifuii</name>
    <dbReference type="NCBI Taxonomy" id="2606616"/>
    <lineage>
        <taxon>Bacteria</taxon>
        <taxon>Bacillati</taxon>
        <taxon>Actinomycetota</taxon>
        <taxon>Actinomycetes</taxon>
        <taxon>Micrococcales</taxon>
        <taxon>Micrococcaceae</taxon>
        <taxon>Arthrobacter</taxon>
    </lineage>
</organism>
<keyword evidence="6" id="KW-1006">Bacterial flagellum protein export</keyword>
<evidence type="ECO:0000256" key="6">
    <source>
        <dbReference type="ARBA" id="ARBA00023225"/>
    </source>
</evidence>
<keyword evidence="3" id="KW-0813">Transport</keyword>
<evidence type="ECO:0000256" key="3">
    <source>
        <dbReference type="ARBA" id="ARBA00022448"/>
    </source>
</evidence>
<dbReference type="PANTHER" id="PTHR34982">
    <property type="entry name" value="YOP PROTEINS TRANSLOCATION PROTEIN L"/>
    <property type="match status" value="1"/>
</dbReference>
<evidence type="ECO:0000256" key="1">
    <source>
        <dbReference type="ARBA" id="ARBA00003041"/>
    </source>
</evidence>
<proteinExistence type="inferred from homology"/>
<sequence length="203" mass="21687">MSTDQQAFSRLVYTALGATDEAHLNAQVEARGHAAGYAAGLRAAAADTEVLRRTLREQHDDGMRRGQERIDRSLAALNSAVFSLEGSTVALITDMQDVLAAASLELAEALLGRELADGDTSARAALTRALEGVDTELVQRVRMHPVDLASLDEDTLRRARVEFVGDPGLNRGDAVTEFPDGYLDASLGSAIQRAREALLGEDA</sequence>
<feature type="domain" description="Flagellar assembly protein FliH/Type III secretion system HrpE" evidence="7">
    <location>
        <begin position="75"/>
        <end position="192"/>
    </location>
</feature>
<keyword evidence="4" id="KW-1005">Bacterial flagellum biogenesis</keyword>
<comment type="caution">
    <text evidence="8">The sequence shown here is derived from an EMBL/GenBank/DDBJ whole genome shotgun (WGS) entry which is preliminary data.</text>
</comment>
<evidence type="ECO:0000259" key="7">
    <source>
        <dbReference type="Pfam" id="PF02108"/>
    </source>
</evidence>
<protein>
    <recommendedName>
        <fullName evidence="7">Flagellar assembly protein FliH/Type III secretion system HrpE domain-containing protein</fullName>
    </recommendedName>
</protein>
<evidence type="ECO:0000256" key="5">
    <source>
        <dbReference type="ARBA" id="ARBA00022927"/>
    </source>
</evidence>
<reference evidence="8 9" key="1">
    <citation type="submission" date="2019-08" db="EMBL/GenBank/DDBJ databases">
        <title>Arthrobacter sp. nov., isolated from plateau pika and Tibetan wild ass.</title>
        <authorList>
            <person name="Ge Y."/>
        </authorList>
    </citation>
    <scope>NUCLEOTIDE SEQUENCE [LARGE SCALE GENOMIC DNA]</scope>
    <source>
        <strain evidence="8 9">785</strain>
    </source>
</reference>
<dbReference type="RefSeq" id="WP_152273297.1">
    <property type="nucleotide sequence ID" value="NZ_VTFX01000006.1"/>
</dbReference>
<dbReference type="PANTHER" id="PTHR34982:SF1">
    <property type="entry name" value="FLAGELLAR ASSEMBLY PROTEIN FLIH"/>
    <property type="match status" value="1"/>
</dbReference>
<name>A0A5N6MF21_9MICC</name>
<dbReference type="EMBL" id="VTFX01000006">
    <property type="protein sequence ID" value="KAD3456116.1"/>
    <property type="molecule type" value="Genomic_DNA"/>
</dbReference>
<dbReference type="AlphaFoldDB" id="A0A5N6MF21"/>
<evidence type="ECO:0000256" key="4">
    <source>
        <dbReference type="ARBA" id="ARBA00022795"/>
    </source>
</evidence>